<feature type="transmembrane region" description="Helical" evidence="1">
    <location>
        <begin position="95"/>
        <end position="115"/>
    </location>
</feature>
<gene>
    <name evidence="2" type="ORF">US45_C0018G0006</name>
</gene>
<protein>
    <submittedName>
        <fullName evidence="2">Uncharacterized protein</fullName>
    </submittedName>
</protein>
<sequence>MKITGKQKIFRWNRRRVYQVCKRGEIRILNKIMVVHDESFKIDLTKMSDKDLLNWRRKWVERLFAGYATSQDNEEKKALIELSDKEFERRFKKRAETVSVIALVVSFISIMIAILK</sequence>
<evidence type="ECO:0000313" key="3">
    <source>
        <dbReference type="Proteomes" id="UP000034701"/>
    </source>
</evidence>
<keyword evidence="1" id="KW-0812">Transmembrane</keyword>
<accession>A0A0G0GR53</accession>
<keyword evidence="1" id="KW-0472">Membrane</keyword>
<dbReference type="AlphaFoldDB" id="A0A0G0GR53"/>
<evidence type="ECO:0000313" key="2">
    <source>
        <dbReference type="EMBL" id="KKQ32527.1"/>
    </source>
</evidence>
<dbReference type="EMBL" id="LBTA01000018">
    <property type="protein sequence ID" value="KKQ32527.1"/>
    <property type="molecule type" value="Genomic_DNA"/>
</dbReference>
<comment type="caution">
    <text evidence="2">The sequence shown here is derived from an EMBL/GenBank/DDBJ whole genome shotgun (WGS) entry which is preliminary data.</text>
</comment>
<reference evidence="2 3" key="1">
    <citation type="journal article" date="2015" name="Nature">
        <title>rRNA introns, odd ribosomes, and small enigmatic genomes across a large radiation of phyla.</title>
        <authorList>
            <person name="Brown C.T."/>
            <person name="Hug L.A."/>
            <person name="Thomas B.C."/>
            <person name="Sharon I."/>
            <person name="Castelle C.J."/>
            <person name="Singh A."/>
            <person name="Wilkins M.J."/>
            <person name="Williams K.H."/>
            <person name="Banfield J.F."/>
        </authorList>
    </citation>
    <scope>NUCLEOTIDE SEQUENCE [LARGE SCALE GENOMIC DNA]</scope>
</reference>
<organism evidence="2 3">
    <name type="scientific">Candidatus Nomurabacteria bacterium GW2011_GWA1_37_20</name>
    <dbReference type="NCBI Taxonomy" id="1618729"/>
    <lineage>
        <taxon>Bacteria</taxon>
        <taxon>Candidatus Nomuraibacteriota</taxon>
    </lineage>
</organism>
<evidence type="ECO:0000256" key="1">
    <source>
        <dbReference type="SAM" id="Phobius"/>
    </source>
</evidence>
<keyword evidence="1" id="KW-1133">Transmembrane helix</keyword>
<dbReference type="Proteomes" id="UP000034701">
    <property type="component" value="Unassembled WGS sequence"/>
</dbReference>
<name>A0A0G0GR53_9BACT</name>
<proteinExistence type="predicted"/>